<dbReference type="Proteomes" id="UP000695000">
    <property type="component" value="Unplaced"/>
</dbReference>
<evidence type="ECO:0000256" key="2">
    <source>
        <dbReference type="ARBA" id="ARBA00013064"/>
    </source>
</evidence>
<name>A0ABM1M5Q8_NICVS</name>
<dbReference type="InterPro" id="IPR016130">
    <property type="entry name" value="Tyr_Pase_AS"/>
</dbReference>
<dbReference type="EC" id="3.1.3.48" evidence="2"/>
<keyword evidence="4" id="KW-0904">Protein phosphatase</keyword>
<dbReference type="SMART" id="SM00404">
    <property type="entry name" value="PTPc_motif"/>
    <property type="match status" value="1"/>
</dbReference>
<dbReference type="PROSITE" id="PS50056">
    <property type="entry name" value="TYR_PHOSPHATASE_2"/>
    <property type="match status" value="1"/>
</dbReference>
<evidence type="ECO:0000259" key="6">
    <source>
        <dbReference type="PROSITE" id="PS50056"/>
    </source>
</evidence>
<feature type="domain" description="Tyrosine-protein phosphatase" evidence="5">
    <location>
        <begin position="30"/>
        <end position="172"/>
    </location>
</feature>
<dbReference type="PROSITE" id="PS00383">
    <property type="entry name" value="TYR_PHOSPHATASE_1"/>
    <property type="match status" value="1"/>
</dbReference>
<organism evidence="7 8">
    <name type="scientific">Nicrophorus vespilloides</name>
    <name type="common">Boreal carrion beetle</name>
    <dbReference type="NCBI Taxonomy" id="110193"/>
    <lineage>
        <taxon>Eukaryota</taxon>
        <taxon>Metazoa</taxon>
        <taxon>Ecdysozoa</taxon>
        <taxon>Arthropoda</taxon>
        <taxon>Hexapoda</taxon>
        <taxon>Insecta</taxon>
        <taxon>Pterygota</taxon>
        <taxon>Neoptera</taxon>
        <taxon>Endopterygota</taxon>
        <taxon>Coleoptera</taxon>
        <taxon>Polyphaga</taxon>
        <taxon>Staphyliniformia</taxon>
        <taxon>Silphidae</taxon>
        <taxon>Nicrophorinae</taxon>
        <taxon>Nicrophorus</taxon>
    </lineage>
</organism>
<evidence type="ECO:0000313" key="7">
    <source>
        <dbReference type="Proteomes" id="UP000695000"/>
    </source>
</evidence>
<comment type="similarity">
    <text evidence="1">Belongs to the protein-tyrosine phosphatase family. Non-receptor class dual specificity subfamily.</text>
</comment>
<dbReference type="GeneID" id="108557766"/>
<dbReference type="InterPro" id="IPR000340">
    <property type="entry name" value="Dual-sp_phosphatase_cat-dom"/>
</dbReference>
<dbReference type="Gene3D" id="3.90.190.10">
    <property type="entry name" value="Protein tyrosine phosphatase superfamily"/>
    <property type="match status" value="1"/>
</dbReference>
<protein>
    <recommendedName>
        <fullName evidence="2">protein-tyrosine-phosphatase</fullName>
        <ecNumber evidence="2">3.1.3.48</ecNumber>
    </recommendedName>
</protein>
<gene>
    <name evidence="8" type="primary">LOC108557766</name>
</gene>
<dbReference type="InterPro" id="IPR003595">
    <property type="entry name" value="Tyr_Pase_cat"/>
</dbReference>
<dbReference type="InterPro" id="IPR020422">
    <property type="entry name" value="TYR_PHOSPHATASE_DUAL_dom"/>
</dbReference>
<dbReference type="Pfam" id="PF00782">
    <property type="entry name" value="DSPc"/>
    <property type="match status" value="1"/>
</dbReference>
<dbReference type="SUPFAM" id="SSF52799">
    <property type="entry name" value="(Phosphotyrosine protein) phosphatases II"/>
    <property type="match status" value="1"/>
</dbReference>
<evidence type="ECO:0000256" key="1">
    <source>
        <dbReference type="ARBA" id="ARBA00008601"/>
    </source>
</evidence>
<dbReference type="InterPro" id="IPR000387">
    <property type="entry name" value="Tyr_Pase_dom"/>
</dbReference>
<dbReference type="InterPro" id="IPR029021">
    <property type="entry name" value="Prot-tyrosine_phosphatase-like"/>
</dbReference>
<dbReference type="PROSITE" id="PS50054">
    <property type="entry name" value="TYR_PHOSPHATASE_DUAL"/>
    <property type="match status" value="1"/>
</dbReference>
<dbReference type="CDD" id="cd14498">
    <property type="entry name" value="DSP"/>
    <property type="match status" value="1"/>
</dbReference>
<keyword evidence="3" id="KW-0378">Hydrolase</keyword>
<sequence>MGKSCLKLLMPSGKLISDDDALKEKMESQDVSQILPYLYLGNARDASDLQLLKSLDITHVLNVSSRRSENEGCDGIIWKRFSVFDDADQDLTQYFDESFEFIEEAKEMGQRVLVHCQAGVSRSPTIIIAYLMIRNGTRMTDAFAFVKNLRPIVCPNFSFMGQLMDLQMKLNAQKLSCTIR</sequence>
<keyword evidence="7" id="KW-1185">Reference proteome</keyword>
<evidence type="ECO:0000256" key="4">
    <source>
        <dbReference type="ARBA" id="ARBA00022912"/>
    </source>
</evidence>
<dbReference type="PANTHER" id="PTHR10159">
    <property type="entry name" value="DUAL SPECIFICITY PROTEIN PHOSPHATASE"/>
    <property type="match status" value="1"/>
</dbReference>
<proteinExistence type="inferred from homology"/>
<dbReference type="PANTHER" id="PTHR10159:SF528">
    <property type="entry name" value="PUCKERED, ISOFORM A"/>
    <property type="match status" value="1"/>
</dbReference>
<accession>A0ABM1M5Q8</accession>
<dbReference type="PRINTS" id="PR01908">
    <property type="entry name" value="ADSPHPHTASE"/>
</dbReference>
<dbReference type="SMART" id="SM00195">
    <property type="entry name" value="DSPc"/>
    <property type="match status" value="1"/>
</dbReference>
<dbReference type="RefSeq" id="XP_017769908.1">
    <property type="nucleotide sequence ID" value="XM_017914419.1"/>
</dbReference>
<evidence type="ECO:0000256" key="3">
    <source>
        <dbReference type="ARBA" id="ARBA00022801"/>
    </source>
</evidence>
<evidence type="ECO:0000313" key="8">
    <source>
        <dbReference type="RefSeq" id="XP_017769908.1"/>
    </source>
</evidence>
<reference evidence="8" key="1">
    <citation type="submission" date="2025-08" db="UniProtKB">
        <authorList>
            <consortium name="RefSeq"/>
        </authorList>
    </citation>
    <scope>IDENTIFICATION</scope>
    <source>
        <tissue evidence="8">Whole Larva</tissue>
    </source>
</reference>
<evidence type="ECO:0000259" key="5">
    <source>
        <dbReference type="PROSITE" id="PS50054"/>
    </source>
</evidence>
<feature type="domain" description="Tyrosine specific protein phosphatases" evidence="6">
    <location>
        <begin position="93"/>
        <end position="151"/>
    </location>
</feature>